<dbReference type="PANTHER" id="PTHR32285">
    <property type="entry name" value="PROTEIN TRICHOME BIREFRINGENCE-LIKE 9-RELATED"/>
    <property type="match status" value="1"/>
</dbReference>
<dbReference type="InterPro" id="IPR029962">
    <property type="entry name" value="TBL"/>
</dbReference>
<comment type="subcellular location">
    <subcellularLocation>
        <location evidence="1">Membrane</location>
        <topology evidence="1">Single-pass membrane protein</topology>
    </subcellularLocation>
</comment>
<feature type="domain" description="Trichome birefringence-like N-terminal" evidence="8">
    <location>
        <begin position="63"/>
        <end position="116"/>
    </location>
</feature>
<dbReference type="EMBL" id="JARAOO010000003">
    <property type="protein sequence ID" value="KAJ7975709.1"/>
    <property type="molecule type" value="Genomic_DNA"/>
</dbReference>
<keyword evidence="5" id="KW-1133">Transmembrane helix</keyword>
<accession>A0AAD7Q6J4</accession>
<keyword evidence="3" id="KW-0812">Transmembrane</keyword>
<evidence type="ECO:0000256" key="5">
    <source>
        <dbReference type="ARBA" id="ARBA00022989"/>
    </source>
</evidence>
<dbReference type="GO" id="GO:0016413">
    <property type="term" value="F:O-acetyltransferase activity"/>
    <property type="evidence" value="ECO:0007669"/>
    <property type="project" value="InterPro"/>
</dbReference>
<evidence type="ECO:0000259" key="7">
    <source>
        <dbReference type="Pfam" id="PF13839"/>
    </source>
</evidence>
<dbReference type="AlphaFoldDB" id="A0AAD7Q6J4"/>
<dbReference type="InterPro" id="IPR026057">
    <property type="entry name" value="TBL_C"/>
</dbReference>
<evidence type="ECO:0000256" key="3">
    <source>
        <dbReference type="ARBA" id="ARBA00022692"/>
    </source>
</evidence>
<dbReference type="PANTHER" id="PTHR32285:SF13">
    <property type="entry name" value="TRICHOME BIREFRINGENCE-LIKE N-TERMINAL DOMAIN-CONTAINING PROTEIN"/>
    <property type="match status" value="1"/>
</dbReference>
<keyword evidence="6" id="KW-0472">Membrane</keyword>
<dbReference type="InterPro" id="IPR029069">
    <property type="entry name" value="HotDog_dom_sf"/>
</dbReference>
<dbReference type="Pfam" id="PF13839">
    <property type="entry name" value="PC-Esterase"/>
    <property type="match status" value="1"/>
</dbReference>
<dbReference type="Pfam" id="PF14416">
    <property type="entry name" value="PMR5N"/>
    <property type="match status" value="1"/>
</dbReference>
<evidence type="ECO:0000313" key="10">
    <source>
        <dbReference type="Proteomes" id="UP001163823"/>
    </source>
</evidence>
<evidence type="ECO:0000313" key="9">
    <source>
        <dbReference type="EMBL" id="KAJ7975709.1"/>
    </source>
</evidence>
<organism evidence="9 10">
    <name type="scientific">Quillaja saponaria</name>
    <name type="common">Soap bark tree</name>
    <dbReference type="NCBI Taxonomy" id="32244"/>
    <lineage>
        <taxon>Eukaryota</taxon>
        <taxon>Viridiplantae</taxon>
        <taxon>Streptophyta</taxon>
        <taxon>Embryophyta</taxon>
        <taxon>Tracheophyta</taxon>
        <taxon>Spermatophyta</taxon>
        <taxon>Magnoliopsida</taxon>
        <taxon>eudicotyledons</taxon>
        <taxon>Gunneridae</taxon>
        <taxon>Pentapetalae</taxon>
        <taxon>rosids</taxon>
        <taxon>fabids</taxon>
        <taxon>Fabales</taxon>
        <taxon>Quillajaceae</taxon>
        <taxon>Quillaja</taxon>
    </lineage>
</organism>
<keyword evidence="10" id="KW-1185">Reference proteome</keyword>
<evidence type="ECO:0000256" key="1">
    <source>
        <dbReference type="ARBA" id="ARBA00004167"/>
    </source>
</evidence>
<gene>
    <name evidence="9" type="ORF">O6P43_005591</name>
</gene>
<dbReference type="KEGG" id="qsa:O6P43_005591"/>
<evidence type="ECO:0000259" key="8">
    <source>
        <dbReference type="Pfam" id="PF14416"/>
    </source>
</evidence>
<feature type="domain" description="Trichome birefringence-like C-terminal" evidence="7">
    <location>
        <begin position="117"/>
        <end position="405"/>
    </location>
</feature>
<protein>
    <submittedName>
        <fullName evidence="9">Protein trichome birefringence-like 19</fullName>
    </submittedName>
</protein>
<sequence>MKFQATQLLNGKYSSPNPSMKVFLLTSSLVLLTMVPLSLTRYSHSSYPNPKINISISESIELEKCDIFSGNGVSDPKGPYYTNETCHLIIDQQNCIKFGRPDTEFLKWRWKPDECELTRFNATHFFELVRGKSMAFVGDSVARNQMQSLLCLLAGVANPKDISLNYTSNTNFKRWFYPEYSFLLATFWSPYLVKARDTDPNGHSYNVNLMNLHLDEVDTAWSAQIENFDYVIISAGQWFFRPLVFYEKGQVVGCSKCQLEKIVDRTIYYGYRKAFRTAFRTIRNLQAYKGVTFLRSFSPAHFENGDWDKGGKCGRTKPLAKDEIRPDWYIMKLYLTQKEEYRAAEKEGKKRGLHFGLLDTTEIMFQRPDGHPNNYGQWLHKKVIVNDCVHWCLPGPIDTWNEFLLYLMKKEARASFRRN</sequence>
<dbReference type="GO" id="GO:0016020">
    <property type="term" value="C:membrane"/>
    <property type="evidence" value="ECO:0007669"/>
    <property type="project" value="UniProtKB-SubCell"/>
</dbReference>
<dbReference type="Proteomes" id="UP001163823">
    <property type="component" value="Chromosome 3"/>
</dbReference>
<evidence type="ECO:0000256" key="2">
    <source>
        <dbReference type="ARBA" id="ARBA00007727"/>
    </source>
</evidence>
<evidence type="ECO:0000256" key="4">
    <source>
        <dbReference type="ARBA" id="ARBA00022968"/>
    </source>
</evidence>
<keyword evidence="4" id="KW-0735">Signal-anchor</keyword>
<comment type="caution">
    <text evidence="9">The sequence shown here is derived from an EMBL/GenBank/DDBJ whole genome shotgun (WGS) entry which is preliminary data.</text>
</comment>
<dbReference type="SUPFAM" id="SSF54637">
    <property type="entry name" value="Thioesterase/thiol ester dehydrase-isomerase"/>
    <property type="match status" value="1"/>
</dbReference>
<dbReference type="InterPro" id="IPR025846">
    <property type="entry name" value="TBL_N"/>
</dbReference>
<dbReference type="GO" id="GO:0005794">
    <property type="term" value="C:Golgi apparatus"/>
    <property type="evidence" value="ECO:0007669"/>
    <property type="project" value="TreeGrafter"/>
</dbReference>
<proteinExistence type="inferred from homology"/>
<evidence type="ECO:0000256" key="6">
    <source>
        <dbReference type="ARBA" id="ARBA00023136"/>
    </source>
</evidence>
<reference evidence="9" key="1">
    <citation type="journal article" date="2023" name="Science">
        <title>Elucidation of the pathway for biosynthesis of saponin adjuvants from the soapbark tree.</title>
        <authorList>
            <person name="Reed J."/>
            <person name="Orme A."/>
            <person name="El-Demerdash A."/>
            <person name="Owen C."/>
            <person name="Martin L.B.B."/>
            <person name="Misra R.C."/>
            <person name="Kikuchi S."/>
            <person name="Rejzek M."/>
            <person name="Martin A.C."/>
            <person name="Harkess A."/>
            <person name="Leebens-Mack J."/>
            <person name="Louveau T."/>
            <person name="Stephenson M.J."/>
            <person name="Osbourn A."/>
        </authorList>
    </citation>
    <scope>NUCLEOTIDE SEQUENCE</scope>
    <source>
        <strain evidence="9">S10</strain>
    </source>
</reference>
<comment type="similarity">
    <text evidence="2">Belongs to the PC-esterase family. TBL subfamily.</text>
</comment>
<name>A0AAD7Q6J4_QUISA</name>